<dbReference type="Proteomes" id="UP000008021">
    <property type="component" value="Chromosome 4"/>
</dbReference>
<protein>
    <submittedName>
        <fullName evidence="2">Uncharacterized protein</fullName>
    </submittedName>
</protein>
<proteinExistence type="predicted"/>
<reference evidence="2" key="2">
    <citation type="submission" date="2018-05" db="EMBL/GenBank/DDBJ databases">
        <title>OmerRS3 (Oryza meridionalis Reference Sequence Version 3).</title>
        <authorList>
            <person name="Zhang J."/>
            <person name="Kudrna D."/>
            <person name="Lee S."/>
            <person name="Talag J."/>
            <person name="Welchert J."/>
            <person name="Wing R.A."/>
        </authorList>
    </citation>
    <scope>NUCLEOTIDE SEQUENCE [LARGE SCALE GENOMIC DNA]</scope>
    <source>
        <strain evidence="2">cv. OR44</strain>
    </source>
</reference>
<feature type="compositionally biased region" description="Polar residues" evidence="1">
    <location>
        <begin position="173"/>
        <end position="188"/>
    </location>
</feature>
<dbReference type="AlphaFoldDB" id="A0A0E0DGQ9"/>
<name>A0A0E0DGQ9_9ORYZ</name>
<dbReference type="Gramene" id="OMERI04G17130.1">
    <property type="protein sequence ID" value="OMERI04G17130.1"/>
    <property type="gene ID" value="OMERI04G17130"/>
</dbReference>
<accession>A0A0E0DGQ9</accession>
<feature type="region of interest" description="Disordered" evidence="1">
    <location>
        <begin position="156"/>
        <end position="188"/>
    </location>
</feature>
<reference evidence="2" key="1">
    <citation type="submission" date="2015-04" db="UniProtKB">
        <authorList>
            <consortium name="EnsemblPlants"/>
        </authorList>
    </citation>
    <scope>IDENTIFICATION</scope>
</reference>
<evidence type="ECO:0000313" key="2">
    <source>
        <dbReference type="EnsemblPlants" id="OMERI04G17130.1"/>
    </source>
</evidence>
<evidence type="ECO:0000313" key="3">
    <source>
        <dbReference type="Proteomes" id="UP000008021"/>
    </source>
</evidence>
<evidence type="ECO:0000256" key="1">
    <source>
        <dbReference type="SAM" id="MobiDB-lite"/>
    </source>
</evidence>
<sequence length="188" mass="19587">MAPCAGMARGVSSIVSDPVVFLGGLRGNRWCGVVCGPRESDGLRLTRATRGNGASASGNGGAAGRETRRASEGADAPCRGRGRAAGDGRLGDRPFSVFLRDQAARFPRPDGRRVRGVTDVCFSLAITTVPPCPMLSTWFTGFAATNVTVGYLARRRGPGNMASTNRASRKSHSTSIRPISSGYTGLAV</sequence>
<keyword evidence="3" id="KW-1185">Reference proteome</keyword>
<dbReference type="EnsemblPlants" id="OMERI04G17130.1">
    <property type="protein sequence ID" value="OMERI04G17130.1"/>
    <property type="gene ID" value="OMERI04G17130"/>
</dbReference>
<organism evidence="2">
    <name type="scientific">Oryza meridionalis</name>
    <dbReference type="NCBI Taxonomy" id="40149"/>
    <lineage>
        <taxon>Eukaryota</taxon>
        <taxon>Viridiplantae</taxon>
        <taxon>Streptophyta</taxon>
        <taxon>Embryophyta</taxon>
        <taxon>Tracheophyta</taxon>
        <taxon>Spermatophyta</taxon>
        <taxon>Magnoliopsida</taxon>
        <taxon>Liliopsida</taxon>
        <taxon>Poales</taxon>
        <taxon>Poaceae</taxon>
        <taxon>BOP clade</taxon>
        <taxon>Oryzoideae</taxon>
        <taxon>Oryzeae</taxon>
        <taxon>Oryzinae</taxon>
        <taxon>Oryza</taxon>
    </lineage>
</organism>
<feature type="region of interest" description="Disordered" evidence="1">
    <location>
        <begin position="48"/>
        <end position="86"/>
    </location>
</feature>
<dbReference type="HOGENOM" id="CLU_1443180_0_0_1"/>